<dbReference type="NCBIfam" id="NF007171">
    <property type="entry name" value="PRK09602.1"/>
    <property type="match status" value="1"/>
</dbReference>
<comment type="caution">
    <text evidence="4">The sequence shown here is derived from an EMBL/GenBank/DDBJ whole genome shotgun (WGS) entry which is preliminary data.</text>
</comment>
<sequence length="387" mass="43677">MIEIGIAGKPNAGKSTFFKAATLADAEIASYPFTTIKPNIGVGYVRVRCVCQELGVKCRECIDGWRFIPVKLIDVAGLVPDAHKGRGLGNEFLDNLRQSEAVIHVVDASGSTDEEGNEIGLGERNPVEDVRFLYHEIDMWLFGILKRNWDKIIRRMKAEKRDPAKFLTEQLAGLGFEEWMVRDAIKGFEISALSDEELKNFASELRRRRMKMIIAANKADKAPKEMLEELMKLEEIVVPTSAAYELILRTAAKNGYIKYLPGDPDFEIVRELNEKQVKALEKIREFLREFGSTGVQDAINRVVFDLLGYIVVYPVEDENKFTDSKGNVLPDAMLVRKGTTAKELAFKIHTDIGKHFIYAIDARTKMRVADDYELKNNDVIKIVSGAK</sequence>
<dbReference type="InterPro" id="IPR027417">
    <property type="entry name" value="P-loop_NTPase"/>
</dbReference>
<dbReference type="GO" id="GO:0005525">
    <property type="term" value="F:GTP binding"/>
    <property type="evidence" value="ECO:0007669"/>
    <property type="project" value="InterPro"/>
</dbReference>
<dbReference type="PANTHER" id="PTHR23305">
    <property type="entry name" value="OBG GTPASE FAMILY"/>
    <property type="match status" value="1"/>
</dbReference>
<feature type="domain" description="OBG-type G" evidence="3">
    <location>
        <begin position="2"/>
        <end position="260"/>
    </location>
</feature>
<dbReference type="PRINTS" id="PR00326">
    <property type="entry name" value="GTP1OBG"/>
</dbReference>
<dbReference type="InterPro" id="IPR013646">
    <property type="entry name" value="YGR210-like_G4"/>
</dbReference>
<dbReference type="InterPro" id="IPR012676">
    <property type="entry name" value="TGS-like"/>
</dbReference>
<dbReference type="Pfam" id="PF02824">
    <property type="entry name" value="TGS"/>
    <property type="match status" value="1"/>
</dbReference>
<keyword evidence="2" id="KW-0547">Nucleotide-binding</keyword>
<proteinExistence type="inferred from homology"/>
<dbReference type="InterPro" id="IPR031167">
    <property type="entry name" value="G_OBG"/>
</dbReference>
<dbReference type="SUPFAM" id="SSF81271">
    <property type="entry name" value="TGS-like"/>
    <property type="match status" value="1"/>
</dbReference>
<dbReference type="GO" id="GO:0016887">
    <property type="term" value="F:ATP hydrolysis activity"/>
    <property type="evidence" value="ECO:0007669"/>
    <property type="project" value="TreeGrafter"/>
</dbReference>
<dbReference type="InterPro" id="IPR012675">
    <property type="entry name" value="Beta-grasp_dom_sf"/>
</dbReference>
<evidence type="ECO:0000256" key="1">
    <source>
        <dbReference type="ARBA" id="ARBA00007476"/>
    </source>
</evidence>
<dbReference type="Gene3D" id="3.40.50.300">
    <property type="entry name" value="P-loop containing nucleotide triphosphate hydrolases"/>
    <property type="match status" value="1"/>
</dbReference>
<dbReference type="Gene3D" id="3.10.20.30">
    <property type="match status" value="1"/>
</dbReference>
<dbReference type="CDD" id="cd01899">
    <property type="entry name" value="Ygr210"/>
    <property type="match status" value="1"/>
</dbReference>
<organism evidence="4">
    <name type="scientific">Archaeoglobus fulgidus</name>
    <dbReference type="NCBI Taxonomy" id="2234"/>
    <lineage>
        <taxon>Archaea</taxon>
        <taxon>Methanobacteriati</taxon>
        <taxon>Methanobacteriota</taxon>
        <taxon>Archaeoglobi</taxon>
        <taxon>Archaeoglobales</taxon>
        <taxon>Archaeoglobaceae</taxon>
        <taxon>Archaeoglobus</taxon>
    </lineage>
</organism>
<dbReference type="PROSITE" id="PS51710">
    <property type="entry name" value="G_OBG"/>
    <property type="match status" value="1"/>
</dbReference>
<dbReference type="InterPro" id="IPR006073">
    <property type="entry name" value="GTP-bd"/>
</dbReference>
<comment type="similarity">
    <text evidence="1">Belongs to the RelA/SpoT family.</text>
</comment>
<dbReference type="SUPFAM" id="SSF52540">
    <property type="entry name" value="P-loop containing nucleoside triphosphate hydrolases"/>
    <property type="match status" value="1"/>
</dbReference>
<dbReference type="FunFam" id="3.10.20.30:FF:000002">
    <property type="entry name" value="GTP pyrophosphokinase (RelA/SpoT)"/>
    <property type="match status" value="1"/>
</dbReference>
<name>A0A7C3RL36_ARCFL</name>
<dbReference type="Pfam" id="PF01926">
    <property type="entry name" value="MMR_HSR1"/>
    <property type="match status" value="1"/>
</dbReference>
<protein>
    <submittedName>
        <fullName evidence="4">Redox-regulated ATPase YchF</fullName>
    </submittedName>
</protein>
<dbReference type="InterPro" id="IPR004095">
    <property type="entry name" value="TGS"/>
</dbReference>
<evidence type="ECO:0000256" key="2">
    <source>
        <dbReference type="ARBA" id="ARBA00022741"/>
    </source>
</evidence>
<dbReference type="Pfam" id="PF08438">
    <property type="entry name" value="YGR210-like_G4"/>
    <property type="match status" value="1"/>
</dbReference>
<dbReference type="AlphaFoldDB" id="A0A7C3RL36"/>
<gene>
    <name evidence="4" type="primary">ychF</name>
    <name evidence="4" type="ORF">ENW66_00840</name>
</gene>
<evidence type="ECO:0000313" key="4">
    <source>
        <dbReference type="EMBL" id="HFW31489.1"/>
    </source>
</evidence>
<dbReference type="EMBL" id="DTLB01000004">
    <property type="protein sequence ID" value="HFW31489.1"/>
    <property type="molecule type" value="Genomic_DNA"/>
</dbReference>
<reference evidence="4" key="1">
    <citation type="journal article" date="2020" name="mSystems">
        <title>Genome- and Community-Level Interaction Insights into Carbon Utilization and Element Cycling Functions of Hydrothermarchaeota in Hydrothermal Sediment.</title>
        <authorList>
            <person name="Zhou Z."/>
            <person name="Liu Y."/>
            <person name="Xu W."/>
            <person name="Pan J."/>
            <person name="Luo Z.H."/>
            <person name="Li M."/>
        </authorList>
    </citation>
    <scope>NUCLEOTIDE SEQUENCE [LARGE SCALE GENOMIC DNA]</scope>
    <source>
        <strain evidence="4">SpSt-87</strain>
    </source>
</reference>
<dbReference type="Gene3D" id="1.10.8.470">
    <property type="match status" value="1"/>
</dbReference>
<dbReference type="PANTHER" id="PTHR23305:SF1">
    <property type="entry name" value="OBG-TYPE G DOMAIN-CONTAINING PROTEIN"/>
    <property type="match status" value="1"/>
</dbReference>
<dbReference type="GO" id="GO:0005737">
    <property type="term" value="C:cytoplasm"/>
    <property type="evidence" value="ECO:0007669"/>
    <property type="project" value="TreeGrafter"/>
</dbReference>
<dbReference type="CDD" id="cd01669">
    <property type="entry name" value="TGS_MJ1332_like"/>
    <property type="match status" value="1"/>
</dbReference>
<accession>A0A7C3RL36</accession>
<evidence type="ECO:0000259" key="3">
    <source>
        <dbReference type="PROSITE" id="PS51710"/>
    </source>
</evidence>